<name>A0ABS7JHU0_9SPHN</name>
<organism evidence="3 4">
    <name type="scientific">Qipengyuania pacifica</name>
    <dbReference type="NCBI Taxonomy" id="2860199"/>
    <lineage>
        <taxon>Bacteria</taxon>
        <taxon>Pseudomonadati</taxon>
        <taxon>Pseudomonadota</taxon>
        <taxon>Alphaproteobacteria</taxon>
        <taxon>Sphingomonadales</taxon>
        <taxon>Erythrobacteraceae</taxon>
        <taxon>Qipengyuania</taxon>
    </lineage>
</organism>
<feature type="compositionally biased region" description="Acidic residues" evidence="1">
    <location>
        <begin position="118"/>
        <end position="128"/>
    </location>
</feature>
<comment type="caution">
    <text evidence="3">The sequence shown here is derived from an EMBL/GenBank/DDBJ whole genome shotgun (WGS) entry which is preliminary data.</text>
</comment>
<gene>
    <name evidence="3" type="ORF">K3177_13815</name>
</gene>
<sequence>MRVGVISMDEHAAGWSSAALTKVPKRNRQSERIATLRERGYSEQELAETQRLDRHNLLLVLLTLAALLLAASLYGWHMYANPAGAADSDVVTESEEGSGGILSGGTVADFFRSTVEAEEPAAIDEDDATTTPKAGKTAKSGKSEASPGPFILLGPPPASAPVAIPFAGPDKSAVRRTTVRALKSGKARMWKDNGERGYVLVSGATAYSDRTCRQVSYTLIPEIGDQRTSSPVQWCEVKRGDWREDAYSGH</sequence>
<dbReference type="EMBL" id="JAIGNQ010000004">
    <property type="protein sequence ID" value="MBX7489592.1"/>
    <property type="molecule type" value="Genomic_DNA"/>
</dbReference>
<keyword evidence="4" id="KW-1185">Reference proteome</keyword>
<feature type="transmembrane region" description="Helical" evidence="2">
    <location>
        <begin position="57"/>
        <end position="76"/>
    </location>
</feature>
<protein>
    <recommendedName>
        <fullName evidence="5">Surface antigen domain-containing protein</fullName>
    </recommendedName>
</protein>
<keyword evidence="2" id="KW-0472">Membrane</keyword>
<keyword evidence="2" id="KW-0812">Transmembrane</keyword>
<evidence type="ECO:0000256" key="1">
    <source>
        <dbReference type="SAM" id="MobiDB-lite"/>
    </source>
</evidence>
<accession>A0ABS7JHU0</accession>
<dbReference type="RefSeq" id="WP_221598717.1">
    <property type="nucleotide sequence ID" value="NZ_JAIGNQ010000004.1"/>
</dbReference>
<evidence type="ECO:0008006" key="5">
    <source>
        <dbReference type="Google" id="ProtNLM"/>
    </source>
</evidence>
<evidence type="ECO:0000256" key="2">
    <source>
        <dbReference type="SAM" id="Phobius"/>
    </source>
</evidence>
<proteinExistence type="predicted"/>
<reference evidence="3 4" key="1">
    <citation type="submission" date="2021-08" db="EMBL/GenBank/DDBJ databases">
        <title>Comparative Genomics Analysis of the Genus Qipengyuania Reveals Extensive Genetic Diversity and Metabolic Versatility, Including the Description of Fifteen Novel Species.</title>
        <authorList>
            <person name="Liu Y."/>
        </authorList>
    </citation>
    <scope>NUCLEOTIDE SEQUENCE [LARGE SCALE GENOMIC DNA]</scope>
    <source>
        <strain evidence="3 4">GH25</strain>
    </source>
</reference>
<evidence type="ECO:0000313" key="3">
    <source>
        <dbReference type="EMBL" id="MBX7489592.1"/>
    </source>
</evidence>
<evidence type="ECO:0000313" key="4">
    <source>
        <dbReference type="Proteomes" id="UP000776651"/>
    </source>
</evidence>
<dbReference type="Proteomes" id="UP000776651">
    <property type="component" value="Unassembled WGS sequence"/>
</dbReference>
<feature type="compositionally biased region" description="Low complexity" evidence="1">
    <location>
        <begin position="129"/>
        <end position="146"/>
    </location>
</feature>
<keyword evidence="2" id="KW-1133">Transmembrane helix</keyword>
<feature type="region of interest" description="Disordered" evidence="1">
    <location>
        <begin position="118"/>
        <end position="149"/>
    </location>
</feature>